<feature type="compositionally biased region" description="Basic and acidic residues" evidence="1">
    <location>
        <begin position="287"/>
        <end position="297"/>
    </location>
</feature>
<gene>
    <name evidence="2" type="ORF">D0Z07_3262</name>
</gene>
<sequence>PLRKSLFEELFPEDSTFKEREEKTAKKLPTFEWHDAPEIDWKETMKKTPAEKTSWSVPFLSAAQSSISTLSQTKAASALRQRKSEVGVLVLRCASKTLEESDFFRLGSKGQHIEGWTSGILNVIQCRDTITLEPLGHYYLVFSSEAAALAYLDHTLRLHTLSKTHVSGVSSFPIPSKFLRPGEDIKKVLRGYSLVPGQSRLSLRLLNRPYSPKVTQLLSDGGPAAVARQKTKSEHMVLFSVDLGRITHFDIRHAISNDGRRRNLHWSLKNGGENAIFKINSDIQNTDSHDPATENRQSRRSVRGPARYILSFKDTHEARRFVREWHRRPFPVEKEHKVGAESPSMMHAEMFQ</sequence>
<name>A0A9P6VM41_9HELO</name>
<organism evidence="2 3">
    <name type="scientific">Hyphodiscus hymeniophilus</name>
    <dbReference type="NCBI Taxonomy" id="353542"/>
    <lineage>
        <taxon>Eukaryota</taxon>
        <taxon>Fungi</taxon>
        <taxon>Dikarya</taxon>
        <taxon>Ascomycota</taxon>
        <taxon>Pezizomycotina</taxon>
        <taxon>Leotiomycetes</taxon>
        <taxon>Helotiales</taxon>
        <taxon>Hyphodiscaceae</taxon>
        <taxon>Hyphodiscus</taxon>
    </lineage>
</organism>
<dbReference type="EMBL" id="VNKQ01000006">
    <property type="protein sequence ID" value="KAG0650558.1"/>
    <property type="molecule type" value="Genomic_DNA"/>
</dbReference>
<comment type="caution">
    <text evidence="2">The sequence shown here is derived from an EMBL/GenBank/DDBJ whole genome shotgun (WGS) entry which is preliminary data.</text>
</comment>
<evidence type="ECO:0000313" key="3">
    <source>
        <dbReference type="Proteomes" id="UP000785200"/>
    </source>
</evidence>
<reference evidence="2" key="1">
    <citation type="submission" date="2019-07" db="EMBL/GenBank/DDBJ databases">
        <title>Hyphodiscus hymeniophilus genome sequencing and assembly.</title>
        <authorList>
            <person name="Kramer G."/>
            <person name="Nodwell J."/>
        </authorList>
    </citation>
    <scope>NUCLEOTIDE SEQUENCE</scope>
    <source>
        <strain evidence="2">ATCC 34498</strain>
    </source>
</reference>
<accession>A0A9P6VM41</accession>
<feature type="region of interest" description="Disordered" evidence="1">
    <location>
        <begin position="281"/>
        <end position="304"/>
    </location>
</feature>
<dbReference type="Proteomes" id="UP000785200">
    <property type="component" value="Unassembled WGS sequence"/>
</dbReference>
<keyword evidence="3" id="KW-1185">Reference proteome</keyword>
<dbReference type="AlphaFoldDB" id="A0A9P6VM41"/>
<evidence type="ECO:0000256" key="1">
    <source>
        <dbReference type="SAM" id="MobiDB-lite"/>
    </source>
</evidence>
<protein>
    <submittedName>
        <fullName evidence="2">Uncharacterized protein</fullName>
    </submittedName>
</protein>
<proteinExistence type="predicted"/>
<dbReference type="OrthoDB" id="5332316at2759"/>
<evidence type="ECO:0000313" key="2">
    <source>
        <dbReference type="EMBL" id="KAG0650558.1"/>
    </source>
</evidence>
<feature type="non-terminal residue" evidence="2">
    <location>
        <position position="352"/>
    </location>
</feature>